<dbReference type="RefSeq" id="XP_056686892.1">
    <property type="nucleotide sequence ID" value="XM_056830914.1"/>
</dbReference>
<sequence>MNSSWIRGKLIGRGSSAAVSLANTVPSGETFAVKSVEYSKSSTLRKEQEIHSRLKCDQVIEYKGFDVTIENGKVLYNILLEYASGGTLADVIQTKGGGGGAGGGGGGGGGGGRLSDPLMRRYTGEILWGLEYLHCKGFDSSVTEIGGTPLYMAPEVARGEQQSYPADVWALGCTVFEMATGVSPWPNITQDPLSALYHIGFSGLLPEIPDFLPDQAKDFLSKCLKRDPKERWSVAELLTHPFVIDYGPDFGPNMDTPTSILDQGIWETLNLKESQLAHENVAQEGSTKSHIDRIKELMVNSSWDQFPNWDWDEDWITVRSNKISDEENDISSNMGLLSAQKAQPNMTSKSSIFIDGLCLSLTIEHNLQFVNVELLNCCRNTICNCIKCDFFCKGITLAYKNCENNYLSDLLSIFSTKIFSILQENIL</sequence>
<feature type="domain" description="Protein kinase" evidence="2">
    <location>
        <begin position="5"/>
        <end position="243"/>
    </location>
</feature>
<dbReference type="Proteomes" id="UP000813463">
    <property type="component" value="Chromosome 6"/>
</dbReference>
<reference evidence="4" key="2">
    <citation type="submission" date="2025-08" db="UniProtKB">
        <authorList>
            <consortium name="RefSeq"/>
        </authorList>
    </citation>
    <scope>IDENTIFICATION</scope>
    <source>
        <tissue evidence="4">Leaf</tissue>
    </source>
</reference>
<dbReference type="InterPro" id="IPR017441">
    <property type="entry name" value="Protein_kinase_ATP_BS"/>
</dbReference>
<evidence type="ECO:0000256" key="1">
    <source>
        <dbReference type="PROSITE-ProRule" id="PRU10141"/>
    </source>
</evidence>
<organism evidence="3 4">
    <name type="scientific">Spinacia oleracea</name>
    <name type="common">Spinach</name>
    <dbReference type="NCBI Taxonomy" id="3562"/>
    <lineage>
        <taxon>Eukaryota</taxon>
        <taxon>Viridiplantae</taxon>
        <taxon>Streptophyta</taxon>
        <taxon>Embryophyta</taxon>
        <taxon>Tracheophyta</taxon>
        <taxon>Spermatophyta</taxon>
        <taxon>Magnoliopsida</taxon>
        <taxon>eudicotyledons</taxon>
        <taxon>Gunneridae</taxon>
        <taxon>Pentapetalae</taxon>
        <taxon>Caryophyllales</taxon>
        <taxon>Chenopodiaceae</taxon>
        <taxon>Chenopodioideae</taxon>
        <taxon>Anserineae</taxon>
        <taxon>Spinacia</taxon>
    </lineage>
</organism>
<dbReference type="Pfam" id="PF00069">
    <property type="entry name" value="Pkinase"/>
    <property type="match status" value="2"/>
</dbReference>
<dbReference type="PANTHER" id="PTHR48011:SF76">
    <property type="entry name" value="MITOGEN-ACTIVATED PROTEIN KINASE KINASE KINASE 15"/>
    <property type="match status" value="1"/>
</dbReference>
<dbReference type="Gene3D" id="1.10.510.10">
    <property type="entry name" value="Transferase(Phosphotransferase) domain 1"/>
    <property type="match status" value="2"/>
</dbReference>
<evidence type="ECO:0000259" key="2">
    <source>
        <dbReference type="PROSITE" id="PS50011"/>
    </source>
</evidence>
<dbReference type="InterPro" id="IPR052751">
    <property type="entry name" value="Plant_MAPKKK"/>
</dbReference>
<reference evidence="3" key="1">
    <citation type="journal article" date="2021" name="Nat. Commun.">
        <title>Genomic analyses provide insights into spinach domestication and the genetic basis of agronomic traits.</title>
        <authorList>
            <person name="Cai X."/>
            <person name="Sun X."/>
            <person name="Xu C."/>
            <person name="Sun H."/>
            <person name="Wang X."/>
            <person name="Ge C."/>
            <person name="Zhang Z."/>
            <person name="Wang Q."/>
            <person name="Fei Z."/>
            <person name="Jiao C."/>
            <person name="Wang Q."/>
        </authorList>
    </citation>
    <scope>NUCLEOTIDE SEQUENCE [LARGE SCALE GENOMIC DNA]</scope>
    <source>
        <strain evidence="3">cv. Varoflay</strain>
    </source>
</reference>
<dbReference type="InterPro" id="IPR011009">
    <property type="entry name" value="Kinase-like_dom_sf"/>
</dbReference>
<dbReference type="PROSITE" id="PS50011">
    <property type="entry name" value="PROTEIN_KINASE_DOM"/>
    <property type="match status" value="1"/>
</dbReference>
<protein>
    <submittedName>
        <fullName evidence="4">Mitogen-activated protein kinase kinase kinase 18-like</fullName>
    </submittedName>
</protein>
<evidence type="ECO:0000313" key="4">
    <source>
        <dbReference type="RefSeq" id="XP_056686892.1"/>
    </source>
</evidence>
<dbReference type="CDD" id="cd06606">
    <property type="entry name" value="STKc_MAPKKK"/>
    <property type="match status" value="1"/>
</dbReference>
<accession>A0ABM3QU53</accession>
<dbReference type="PROSITE" id="PS00107">
    <property type="entry name" value="PROTEIN_KINASE_ATP"/>
    <property type="match status" value="1"/>
</dbReference>
<dbReference type="PANTHER" id="PTHR48011">
    <property type="entry name" value="CCR4-NOT TRANSCRIPTIONAL COMPLEX SUBUNIT CAF120-RELATED"/>
    <property type="match status" value="1"/>
</dbReference>
<name>A0ABM3QU53_SPIOL</name>
<dbReference type="GeneID" id="110792673"/>
<evidence type="ECO:0000313" key="3">
    <source>
        <dbReference type="Proteomes" id="UP000813463"/>
    </source>
</evidence>
<dbReference type="SUPFAM" id="SSF56112">
    <property type="entry name" value="Protein kinase-like (PK-like)"/>
    <property type="match status" value="1"/>
</dbReference>
<proteinExistence type="predicted"/>
<keyword evidence="1" id="KW-0067">ATP-binding</keyword>
<dbReference type="InterPro" id="IPR000719">
    <property type="entry name" value="Prot_kinase_dom"/>
</dbReference>
<keyword evidence="3" id="KW-1185">Reference proteome</keyword>
<gene>
    <name evidence="4" type="primary">LOC110792673</name>
</gene>
<feature type="binding site" evidence="1">
    <location>
        <position position="34"/>
    </location>
    <ligand>
        <name>ATP</name>
        <dbReference type="ChEBI" id="CHEBI:30616"/>
    </ligand>
</feature>
<keyword evidence="1" id="KW-0547">Nucleotide-binding</keyword>